<evidence type="ECO:0000256" key="8">
    <source>
        <dbReference type="ARBA" id="ARBA00023125"/>
    </source>
</evidence>
<dbReference type="Proteomes" id="UP000325577">
    <property type="component" value="Linkage Group LG6"/>
</dbReference>
<dbReference type="PRINTS" id="PR00367">
    <property type="entry name" value="ETHRSPELEMNT"/>
</dbReference>
<dbReference type="FunFam" id="3.30.70.330:FF:000294">
    <property type="entry name" value="Serine/arginine-rich splicing factor RS31"/>
    <property type="match status" value="1"/>
</dbReference>
<dbReference type="OrthoDB" id="5970at2759"/>
<dbReference type="CDD" id="cd00018">
    <property type="entry name" value="AP2"/>
    <property type="match status" value="1"/>
</dbReference>
<keyword evidence="3" id="KW-0507">mRNA processing</keyword>
<feature type="compositionally biased region" description="Basic and acidic residues" evidence="15">
    <location>
        <begin position="440"/>
        <end position="479"/>
    </location>
</feature>
<dbReference type="InterPro" id="IPR012677">
    <property type="entry name" value="Nucleotide-bd_a/b_plait_sf"/>
</dbReference>
<reference evidence="18 19" key="1">
    <citation type="submission" date="2019-09" db="EMBL/GenBank/DDBJ databases">
        <title>A chromosome-level genome assembly of the Chinese tupelo Nyssa sinensis.</title>
        <authorList>
            <person name="Yang X."/>
            <person name="Kang M."/>
            <person name="Yang Y."/>
            <person name="Xiong H."/>
            <person name="Wang M."/>
            <person name="Zhang Z."/>
            <person name="Wang Z."/>
            <person name="Wu H."/>
            <person name="Ma T."/>
            <person name="Liu J."/>
            <person name="Xi Z."/>
        </authorList>
    </citation>
    <scope>NUCLEOTIDE SEQUENCE [LARGE SCALE GENOMIC DNA]</scope>
    <source>
        <strain evidence="18">J267</strain>
        <tissue evidence="18">Leaf</tissue>
    </source>
</reference>
<dbReference type="InterPro" id="IPR035979">
    <property type="entry name" value="RBD_domain_sf"/>
</dbReference>
<evidence type="ECO:0000313" key="18">
    <source>
        <dbReference type="EMBL" id="KAA8520575.1"/>
    </source>
</evidence>
<dbReference type="GO" id="GO:0008380">
    <property type="term" value="P:RNA splicing"/>
    <property type="evidence" value="ECO:0007669"/>
    <property type="project" value="UniProtKB-KW"/>
</dbReference>
<evidence type="ECO:0008006" key="20">
    <source>
        <dbReference type="Google" id="ProtNLM"/>
    </source>
</evidence>
<evidence type="ECO:0000256" key="5">
    <source>
        <dbReference type="ARBA" id="ARBA00022737"/>
    </source>
</evidence>
<evidence type="ECO:0000259" key="17">
    <source>
        <dbReference type="PROSITE" id="PS51032"/>
    </source>
</evidence>
<dbReference type="GO" id="GO:0003723">
    <property type="term" value="F:RNA binding"/>
    <property type="evidence" value="ECO:0007669"/>
    <property type="project" value="UniProtKB-UniRule"/>
</dbReference>
<feature type="domain" description="RRM" evidence="16">
    <location>
        <begin position="276"/>
        <end position="348"/>
    </location>
</feature>
<evidence type="ECO:0000256" key="11">
    <source>
        <dbReference type="ARBA" id="ARBA00023242"/>
    </source>
</evidence>
<gene>
    <name evidence="18" type="ORF">F0562_014831</name>
</gene>
<keyword evidence="19" id="KW-1185">Reference proteome</keyword>
<accession>A0A5J4ZPH6</accession>
<dbReference type="Pfam" id="PF00847">
    <property type="entry name" value="AP2"/>
    <property type="match status" value="1"/>
</dbReference>
<keyword evidence="2" id="KW-0597">Phosphoprotein</keyword>
<dbReference type="PANTHER" id="PTHR23147">
    <property type="entry name" value="SERINE/ARGININE RICH SPLICING FACTOR"/>
    <property type="match status" value="1"/>
</dbReference>
<keyword evidence="8" id="KW-0238">DNA-binding</keyword>
<dbReference type="GO" id="GO:0003677">
    <property type="term" value="F:DNA binding"/>
    <property type="evidence" value="ECO:0007669"/>
    <property type="project" value="UniProtKB-KW"/>
</dbReference>
<dbReference type="GO" id="GO:0006397">
    <property type="term" value="P:mRNA processing"/>
    <property type="evidence" value="ECO:0007669"/>
    <property type="project" value="UniProtKB-KW"/>
</dbReference>
<dbReference type="SMART" id="SM00360">
    <property type="entry name" value="RRM"/>
    <property type="match status" value="2"/>
</dbReference>
<evidence type="ECO:0000256" key="4">
    <source>
        <dbReference type="ARBA" id="ARBA00022728"/>
    </source>
</evidence>
<keyword evidence="7" id="KW-0805">Transcription regulation</keyword>
<evidence type="ECO:0000256" key="15">
    <source>
        <dbReference type="SAM" id="MobiDB-lite"/>
    </source>
</evidence>
<evidence type="ECO:0000256" key="6">
    <source>
        <dbReference type="ARBA" id="ARBA00022884"/>
    </source>
</evidence>
<sequence length="524" mass="59970">MAGPEITKTTIATTTMTTAQPTKSTAARRFVGVRQRPSGRWVAEIKDSSQRVRLWLGTYDTPEEAARAYDEAARALRGENARTNFASANPPNATQSIPSPCDNDVARQHGLSFSSLKAKLSKNLQSIMAKSSSSDHNKSSKSRVSDHFTFASIFHFRSYQYQSHVDMKNIDQKVVQPSIIVPHAADEPSSWDNSSVSDCSTEWVGFRDLDIGSDVGEVFVGDQGYADQMMGGWMDSPEASVLSRSGEVSRSKRFKGFTEQFIASPSSKWQSLRNMRPIFCGNLEYDARQSDVERLFKRYGKVDRVDMKSGFAFIYMDDERDAEDAVRRLDRIEFGRKGRRLRIEWTKQERGIRRPGSSRRSSANMKPSKTLFVINFDPIHTRTRDLERHFEPYAKILNIRIRRNFAFIQYESQEDATRALDATNMSKFMDRVISVEYAVRDDDDRRNGHSPDRRGRDMSPEKRSYDHGRPSPYRRDRGSPDYGHGSNPNSRPEPRGSPYYDRAESPVNQRYRSRSPPPWERSRS</sequence>
<evidence type="ECO:0000256" key="3">
    <source>
        <dbReference type="ARBA" id="ARBA00022664"/>
    </source>
</evidence>
<protein>
    <recommendedName>
        <fullName evidence="20">AP2/ERF domain-containing protein</fullName>
    </recommendedName>
</protein>
<dbReference type="FunFam" id="3.30.70.330:FF:000299">
    <property type="entry name" value="Serine/arginine-rich splicing factor RS31"/>
    <property type="match status" value="1"/>
</dbReference>
<evidence type="ECO:0000256" key="10">
    <source>
        <dbReference type="ARBA" id="ARBA00023187"/>
    </source>
</evidence>
<evidence type="ECO:0000256" key="2">
    <source>
        <dbReference type="ARBA" id="ARBA00022553"/>
    </source>
</evidence>
<organism evidence="18 19">
    <name type="scientific">Nyssa sinensis</name>
    <dbReference type="NCBI Taxonomy" id="561372"/>
    <lineage>
        <taxon>Eukaryota</taxon>
        <taxon>Viridiplantae</taxon>
        <taxon>Streptophyta</taxon>
        <taxon>Embryophyta</taxon>
        <taxon>Tracheophyta</taxon>
        <taxon>Spermatophyta</taxon>
        <taxon>Magnoliopsida</taxon>
        <taxon>eudicotyledons</taxon>
        <taxon>Gunneridae</taxon>
        <taxon>Pentapetalae</taxon>
        <taxon>asterids</taxon>
        <taxon>Cornales</taxon>
        <taxon>Nyssaceae</taxon>
        <taxon>Nyssa</taxon>
    </lineage>
</organism>
<feature type="domain" description="AP2/ERF" evidence="17">
    <location>
        <begin position="29"/>
        <end position="86"/>
    </location>
</feature>
<evidence type="ECO:0000256" key="7">
    <source>
        <dbReference type="ARBA" id="ARBA00023015"/>
    </source>
</evidence>
<dbReference type="GO" id="GO:0003700">
    <property type="term" value="F:DNA-binding transcription factor activity"/>
    <property type="evidence" value="ECO:0007669"/>
    <property type="project" value="InterPro"/>
</dbReference>
<dbReference type="Gene3D" id="3.30.730.10">
    <property type="entry name" value="AP2/ERF domain"/>
    <property type="match status" value="1"/>
</dbReference>
<feature type="domain" description="RRM" evidence="16">
    <location>
        <begin position="369"/>
        <end position="440"/>
    </location>
</feature>
<dbReference type="Gene3D" id="3.30.70.330">
    <property type="match status" value="2"/>
</dbReference>
<evidence type="ECO:0000256" key="14">
    <source>
        <dbReference type="PROSITE-ProRule" id="PRU00176"/>
    </source>
</evidence>
<keyword evidence="4" id="KW-0747">Spliceosome</keyword>
<comment type="subcellular location">
    <subcellularLocation>
        <location evidence="1">Nucleus speckle</location>
    </subcellularLocation>
</comment>
<name>A0A5J4ZPH6_9ASTE</name>
<dbReference type="CDD" id="cd12466">
    <property type="entry name" value="RRM2_AtRSp31_like"/>
    <property type="match status" value="1"/>
</dbReference>
<dbReference type="PROSITE" id="PS51032">
    <property type="entry name" value="AP2_ERF"/>
    <property type="match status" value="1"/>
</dbReference>
<evidence type="ECO:0000256" key="13">
    <source>
        <dbReference type="ARBA" id="ARBA00061587"/>
    </source>
</evidence>
<keyword evidence="6 14" id="KW-0694">RNA-binding</keyword>
<dbReference type="GO" id="GO:0016607">
    <property type="term" value="C:nuclear speck"/>
    <property type="evidence" value="ECO:0007669"/>
    <property type="project" value="UniProtKB-SubCell"/>
</dbReference>
<dbReference type="PROSITE" id="PS50102">
    <property type="entry name" value="RRM"/>
    <property type="match status" value="2"/>
</dbReference>
<dbReference type="EMBL" id="CM018049">
    <property type="protein sequence ID" value="KAA8520575.1"/>
    <property type="molecule type" value="Genomic_DNA"/>
</dbReference>
<proteinExistence type="inferred from homology"/>
<keyword evidence="10" id="KW-0508">mRNA splicing</keyword>
<keyword evidence="5" id="KW-0677">Repeat</keyword>
<dbReference type="SUPFAM" id="SSF54928">
    <property type="entry name" value="RNA-binding domain, RBD"/>
    <property type="match status" value="1"/>
</dbReference>
<dbReference type="InterPro" id="IPR050907">
    <property type="entry name" value="SRSF"/>
</dbReference>
<keyword evidence="11" id="KW-0539">Nucleus</keyword>
<dbReference type="Pfam" id="PF00076">
    <property type="entry name" value="RRM_1"/>
    <property type="match status" value="2"/>
</dbReference>
<evidence type="ECO:0000256" key="12">
    <source>
        <dbReference type="ARBA" id="ARBA00024343"/>
    </source>
</evidence>
<dbReference type="InterPro" id="IPR036955">
    <property type="entry name" value="AP2/ERF_dom_sf"/>
</dbReference>
<dbReference type="GO" id="GO:0005681">
    <property type="term" value="C:spliceosomal complex"/>
    <property type="evidence" value="ECO:0007669"/>
    <property type="project" value="UniProtKB-KW"/>
</dbReference>
<keyword evidence="9" id="KW-0804">Transcription</keyword>
<comment type="similarity">
    <text evidence="13">Belongs to the splicing factor SR family. RS subfamily.</text>
</comment>
<dbReference type="InterPro" id="IPR016177">
    <property type="entry name" value="DNA-bd_dom_sf"/>
</dbReference>
<comment type="similarity">
    <text evidence="12">Belongs to the AP2/ERF transcription factor family. ERF subfamily.</text>
</comment>
<dbReference type="CDD" id="cd12234">
    <property type="entry name" value="RRM1_AtRSp31_like"/>
    <property type="match status" value="1"/>
</dbReference>
<feature type="region of interest" description="Disordered" evidence="15">
    <location>
        <begin position="440"/>
        <end position="524"/>
    </location>
</feature>
<dbReference type="InterPro" id="IPR001471">
    <property type="entry name" value="AP2/ERF_dom"/>
</dbReference>
<dbReference type="AlphaFoldDB" id="A0A5J4ZPH6"/>
<dbReference type="SMART" id="SM00380">
    <property type="entry name" value="AP2"/>
    <property type="match status" value="1"/>
</dbReference>
<evidence type="ECO:0000256" key="9">
    <source>
        <dbReference type="ARBA" id="ARBA00023163"/>
    </source>
</evidence>
<evidence type="ECO:0000259" key="16">
    <source>
        <dbReference type="PROSITE" id="PS50102"/>
    </source>
</evidence>
<feature type="compositionally biased region" description="Pro residues" evidence="15">
    <location>
        <begin position="515"/>
        <end position="524"/>
    </location>
</feature>
<dbReference type="SUPFAM" id="SSF54171">
    <property type="entry name" value="DNA-binding domain"/>
    <property type="match status" value="1"/>
</dbReference>
<dbReference type="FunFam" id="3.30.730.10:FF:000005">
    <property type="entry name" value="ethylene-responsive transcription factor RAP2-11"/>
    <property type="match status" value="1"/>
</dbReference>
<evidence type="ECO:0000313" key="19">
    <source>
        <dbReference type="Proteomes" id="UP000325577"/>
    </source>
</evidence>
<dbReference type="InterPro" id="IPR000504">
    <property type="entry name" value="RRM_dom"/>
</dbReference>
<evidence type="ECO:0000256" key="1">
    <source>
        <dbReference type="ARBA" id="ARBA00004324"/>
    </source>
</evidence>